<reference evidence="1 2" key="1">
    <citation type="submission" date="2011-06" db="EMBL/GenBank/DDBJ databases">
        <authorList>
            <person name="Harkins D.M."/>
            <person name="Madupu R."/>
            <person name="Durkin A.S."/>
            <person name="Torralba M."/>
            <person name="Methe B."/>
            <person name="Sutton G.G."/>
            <person name="Nelson K.E."/>
        </authorList>
    </citation>
    <scope>NUCLEOTIDE SEQUENCE [LARGE SCALE GENOMIC DNA]</scope>
    <source>
        <strain evidence="1 2">SK1060</strain>
    </source>
</reference>
<gene>
    <name evidence="1" type="ORF">HMPREF1042_2377</name>
</gene>
<sequence length="43" mass="4990">MLIILDKIQILQRRDVQTSSFTNNNGGLILKKEGIFLIIKYKI</sequence>
<dbReference type="AlphaFoldDB" id="F9P9M8"/>
<dbReference type="Proteomes" id="UP000003287">
    <property type="component" value="Unassembled WGS sequence"/>
</dbReference>
<name>F9P9M8_STRCV</name>
<dbReference type="EMBL" id="AFUP01000009">
    <property type="protein sequence ID" value="EGV07070.1"/>
    <property type="molecule type" value="Genomic_DNA"/>
</dbReference>
<accession>F9P9M8</accession>
<evidence type="ECO:0000313" key="2">
    <source>
        <dbReference type="Proteomes" id="UP000003287"/>
    </source>
</evidence>
<evidence type="ECO:0000313" key="1">
    <source>
        <dbReference type="EMBL" id="EGV07070.1"/>
    </source>
</evidence>
<organism evidence="1 2">
    <name type="scientific">Streptococcus constellatus subsp. pharyngis SK1060 = CCUG 46377</name>
    <dbReference type="NCBI Taxonomy" id="1035184"/>
    <lineage>
        <taxon>Bacteria</taxon>
        <taxon>Bacillati</taxon>
        <taxon>Bacillota</taxon>
        <taxon>Bacilli</taxon>
        <taxon>Lactobacillales</taxon>
        <taxon>Streptococcaceae</taxon>
        <taxon>Streptococcus</taxon>
        <taxon>Streptococcus anginosus group</taxon>
    </lineage>
</organism>
<proteinExistence type="predicted"/>
<protein>
    <submittedName>
        <fullName evidence="1">Conserved domain protein</fullName>
    </submittedName>
</protein>